<dbReference type="WBParaSite" id="DME_0000386501-mRNA-1">
    <property type="protein sequence ID" value="DME_0000386501-mRNA-1"/>
    <property type="gene ID" value="DME_0000386501"/>
</dbReference>
<dbReference type="InterPro" id="IPR026055">
    <property type="entry name" value="FAR"/>
</dbReference>
<dbReference type="InterPro" id="IPR036291">
    <property type="entry name" value="NAD(P)-bd_dom_sf"/>
</dbReference>
<comment type="function">
    <text evidence="1">Catalyzes the reduction of fatty acyl-CoA to fatty alcohols.</text>
</comment>
<dbReference type="EC" id="1.2.1.84" evidence="1"/>
<dbReference type="Proteomes" id="UP000038040">
    <property type="component" value="Unplaced"/>
</dbReference>
<dbReference type="STRING" id="318479.A0A0N4U9T3"/>
<dbReference type="InterPro" id="IPR013120">
    <property type="entry name" value="FAR_NAD-bd"/>
</dbReference>
<name>A0A0N4U9T3_DRAME</name>
<organism evidence="4 6">
    <name type="scientific">Dracunculus medinensis</name>
    <name type="common">Guinea worm</name>
    <dbReference type="NCBI Taxonomy" id="318479"/>
    <lineage>
        <taxon>Eukaryota</taxon>
        <taxon>Metazoa</taxon>
        <taxon>Ecdysozoa</taxon>
        <taxon>Nematoda</taxon>
        <taxon>Chromadorea</taxon>
        <taxon>Rhabditida</taxon>
        <taxon>Spirurina</taxon>
        <taxon>Dracunculoidea</taxon>
        <taxon>Dracunculidae</taxon>
        <taxon>Dracunculus</taxon>
    </lineage>
</organism>
<evidence type="ECO:0000313" key="5">
    <source>
        <dbReference type="Proteomes" id="UP000274756"/>
    </source>
</evidence>
<dbReference type="SUPFAM" id="SSF51735">
    <property type="entry name" value="NAD(P)-binding Rossmann-fold domains"/>
    <property type="match status" value="1"/>
</dbReference>
<gene>
    <name evidence="3" type="ORF">DME_LOCUS7870</name>
</gene>
<dbReference type="GO" id="GO:0102965">
    <property type="term" value="F:alcohol-forming long-chain fatty acyl-CoA reductase activity"/>
    <property type="evidence" value="ECO:0007669"/>
    <property type="project" value="UniProtKB-EC"/>
</dbReference>
<evidence type="ECO:0000259" key="2">
    <source>
        <dbReference type="Pfam" id="PF07993"/>
    </source>
</evidence>
<keyword evidence="1" id="KW-0560">Oxidoreductase</keyword>
<sequence>MEVNGRVADAFAGRSILVTGASGFLGKVLIEKLLYSIPEVKSIYLLIRPQNEISARQRLDKIIKISLPWFCSEGPNRDFIHDYSKIGDV</sequence>
<dbReference type="OrthoDB" id="429813at2759"/>
<feature type="domain" description="Thioester reductase (TE)" evidence="2">
    <location>
        <begin position="18"/>
        <end position="64"/>
    </location>
</feature>
<keyword evidence="1" id="KW-0443">Lipid metabolism</keyword>
<dbReference type="AlphaFoldDB" id="A0A0N4U9T3"/>
<reference evidence="6" key="1">
    <citation type="submission" date="2016-04" db="UniProtKB">
        <authorList>
            <consortium name="WormBaseParasite"/>
        </authorList>
    </citation>
    <scope>IDENTIFICATION</scope>
</reference>
<comment type="similarity">
    <text evidence="1">Belongs to the fatty acyl-CoA reductase family.</text>
</comment>
<dbReference type="Pfam" id="PF07993">
    <property type="entry name" value="NAD_binding_4"/>
    <property type="match status" value="1"/>
</dbReference>
<keyword evidence="1" id="KW-0444">Lipid biosynthesis</keyword>
<evidence type="ECO:0000313" key="6">
    <source>
        <dbReference type="WBParaSite" id="DME_0000386501-mRNA-1"/>
    </source>
</evidence>
<dbReference type="GO" id="GO:0080019">
    <property type="term" value="F:alcohol-forming very long-chain fatty acyl-CoA reductase activity"/>
    <property type="evidence" value="ECO:0007669"/>
    <property type="project" value="InterPro"/>
</dbReference>
<dbReference type="PANTHER" id="PTHR11011">
    <property type="entry name" value="MALE STERILITY PROTEIN 2-RELATED"/>
    <property type="match status" value="1"/>
</dbReference>
<evidence type="ECO:0000313" key="4">
    <source>
        <dbReference type="Proteomes" id="UP000038040"/>
    </source>
</evidence>
<accession>A0A0N4U9T3</accession>
<evidence type="ECO:0000256" key="1">
    <source>
        <dbReference type="RuleBase" id="RU363097"/>
    </source>
</evidence>
<protein>
    <recommendedName>
        <fullName evidence="1">Fatty acyl-CoA reductase</fullName>
        <ecNumber evidence="1">1.2.1.84</ecNumber>
    </recommendedName>
</protein>
<comment type="catalytic activity">
    <reaction evidence="1">
        <text>a long-chain fatty acyl-CoA + 2 NADPH + 2 H(+) = a long-chain primary fatty alcohol + 2 NADP(+) + CoA</text>
        <dbReference type="Rhea" id="RHEA:52716"/>
        <dbReference type="ChEBI" id="CHEBI:15378"/>
        <dbReference type="ChEBI" id="CHEBI:57287"/>
        <dbReference type="ChEBI" id="CHEBI:57783"/>
        <dbReference type="ChEBI" id="CHEBI:58349"/>
        <dbReference type="ChEBI" id="CHEBI:77396"/>
        <dbReference type="ChEBI" id="CHEBI:83139"/>
        <dbReference type="EC" id="1.2.1.84"/>
    </reaction>
</comment>
<proteinExistence type="inferred from homology"/>
<reference evidence="3 5" key="2">
    <citation type="submission" date="2018-11" db="EMBL/GenBank/DDBJ databases">
        <authorList>
            <consortium name="Pathogen Informatics"/>
        </authorList>
    </citation>
    <scope>NUCLEOTIDE SEQUENCE [LARGE SCALE GENOMIC DNA]</scope>
</reference>
<evidence type="ECO:0000313" key="3">
    <source>
        <dbReference type="EMBL" id="VDN57897.1"/>
    </source>
</evidence>
<dbReference type="EMBL" id="UYYG01001163">
    <property type="protein sequence ID" value="VDN57897.1"/>
    <property type="molecule type" value="Genomic_DNA"/>
</dbReference>
<dbReference type="PANTHER" id="PTHR11011:SF45">
    <property type="entry name" value="FATTY ACYL-COA REDUCTASE CG8306-RELATED"/>
    <property type="match status" value="1"/>
</dbReference>
<dbReference type="Gene3D" id="3.40.50.720">
    <property type="entry name" value="NAD(P)-binding Rossmann-like Domain"/>
    <property type="match status" value="1"/>
</dbReference>
<dbReference type="GO" id="GO:0035336">
    <property type="term" value="P:long-chain fatty-acyl-CoA metabolic process"/>
    <property type="evidence" value="ECO:0007669"/>
    <property type="project" value="TreeGrafter"/>
</dbReference>
<dbReference type="GO" id="GO:0005777">
    <property type="term" value="C:peroxisome"/>
    <property type="evidence" value="ECO:0007669"/>
    <property type="project" value="TreeGrafter"/>
</dbReference>
<keyword evidence="1" id="KW-0521">NADP</keyword>
<dbReference type="Proteomes" id="UP000274756">
    <property type="component" value="Unassembled WGS sequence"/>
</dbReference>
<keyword evidence="5" id="KW-1185">Reference proteome</keyword>